<dbReference type="EMBL" id="KN825573">
    <property type="protein sequence ID" value="KIK84753.1"/>
    <property type="molecule type" value="Genomic_DNA"/>
</dbReference>
<dbReference type="HOGENOM" id="CLU_1428426_0_0_1"/>
<reference evidence="1 2" key="1">
    <citation type="submission" date="2014-04" db="EMBL/GenBank/DDBJ databases">
        <authorList>
            <consortium name="DOE Joint Genome Institute"/>
            <person name="Kuo A."/>
            <person name="Kohler A."/>
            <person name="Jargeat P."/>
            <person name="Nagy L.G."/>
            <person name="Floudas D."/>
            <person name="Copeland A."/>
            <person name="Barry K.W."/>
            <person name="Cichocki N."/>
            <person name="Veneault-Fourrey C."/>
            <person name="LaButti K."/>
            <person name="Lindquist E.A."/>
            <person name="Lipzen A."/>
            <person name="Lundell T."/>
            <person name="Morin E."/>
            <person name="Murat C."/>
            <person name="Sun H."/>
            <person name="Tunlid A."/>
            <person name="Henrissat B."/>
            <person name="Grigoriev I.V."/>
            <person name="Hibbett D.S."/>
            <person name="Martin F."/>
            <person name="Nordberg H.P."/>
            <person name="Cantor M.N."/>
            <person name="Hua S.X."/>
        </authorList>
    </citation>
    <scope>NUCLEOTIDE SEQUENCE [LARGE SCALE GENOMIC DNA]</scope>
    <source>
        <strain evidence="1 2">Ve08.2h10</strain>
    </source>
</reference>
<dbReference type="InParanoid" id="A0A0D0D7F4"/>
<accession>A0A0D0D7F4</accession>
<dbReference type="STRING" id="930991.A0A0D0D7F4"/>
<gene>
    <name evidence="1" type="ORF">PAXRUDRAFT_698694</name>
</gene>
<dbReference type="AlphaFoldDB" id="A0A0D0D7F4"/>
<reference evidence="2" key="2">
    <citation type="submission" date="2015-01" db="EMBL/GenBank/DDBJ databases">
        <title>Evolutionary Origins and Diversification of the Mycorrhizal Mutualists.</title>
        <authorList>
            <consortium name="DOE Joint Genome Institute"/>
            <consortium name="Mycorrhizal Genomics Consortium"/>
            <person name="Kohler A."/>
            <person name="Kuo A."/>
            <person name="Nagy L.G."/>
            <person name="Floudas D."/>
            <person name="Copeland A."/>
            <person name="Barry K.W."/>
            <person name="Cichocki N."/>
            <person name="Veneault-Fourrey C."/>
            <person name="LaButti K."/>
            <person name="Lindquist E.A."/>
            <person name="Lipzen A."/>
            <person name="Lundell T."/>
            <person name="Morin E."/>
            <person name="Murat C."/>
            <person name="Riley R."/>
            <person name="Ohm R."/>
            <person name="Sun H."/>
            <person name="Tunlid A."/>
            <person name="Henrissat B."/>
            <person name="Grigoriev I.V."/>
            <person name="Hibbett D.S."/>
            <person name="Martin F."/>
        </authorList>
    </citation>
    <scope>NUCLEOTIDE SEQUENCE [LARGE SCALE GENOMIC DNA]</scope>
    <source>
        <strain evidence="2">Ve08.2h10</strain>
    </source>
</reference>
<evidence type="ECO:0000313" key="1">
    <source>
        <dbReference type="EMBL" id="KIK84753.1"/>
    </source>
</evidence>
<evidence type="ECO:0000313" key="2">
    <source>
        <dbReference type="Proteomes" id="UP000054538"/>
    </source>
</evidence>
<proteinExistence type="predicted"/>
<organism evidence="1 2">
    <name type="scientific">Paxillus rubicundulus Ve08.2h10</name>
    <dbReference type="NCBI Taxonomy" id="930991"/>
    <lineage>
        <taxon>Eukaryota</taxon>
        <taxon>Fungi</taxon>
        <taxon>Dikarya</taxon>
        <taxon>Basidiomycota</taxon>
        <taxon>Agaricomycotina</taxon>
        <taxon>Agaricomycetes</taxon>
        <taxon>Agaricomycetidae</taxon>
        <taxon>Boletales</taxon>
        <taxon>Paxilineae</taxon>
        <taxon>Paxillaceae</taxon>
        <taxon>Paxillus</taxon>
    </lineage>
</organism>
<name>A0A0D0D7F4_9AGAM</name>
<protein>
    <submittedName>
        <fullName evidence="1">Uncharacterized protein</fullName>
    </submittedName>
</protein>
<dbReference type="Proteomes" id="UP000054538">
    <property type="component" value="Unassembled WGS sequence"/>
</dbReference>
<keyword evidence="2" id="KW-1185">Reference proteome</keyword>
<sequence length="190" mass="21532">MFLRTRLLWARISATPSIRTKVIDIHLRRSGARAFNIGFVGWRDIPDSFHRPQHFDCILNSLLVSAHRWRSIYVSDMCDALLMCPTHALCDYPTSKFSVLKAIVFHPQHLNSRFSFSCLLSCSLESMDVVRATGTAIDFSVFRLLISGAPTSDILRCTGSLSAPSIKTPQMSTWRWNFLVFPHLCCSPKP</sequence>
<dbReference type="OrthoDB" id="3219769at2759"/>